<dbReference type="RefSeq" id="WP_145252032.1">
    <property type="nucleotide sequence ID" value="NZ_CP036278.1"/>
</dbReference>
<sequence length="329" mass="35681">MACTWRYKRGFTLVELLVVIAIIGILVALLLPAVQAAREAARRIQCTNQLKQIALAIQNYSDTNKCYPQGRAGCDGASLTDAANAGLSTSGWDNSRSYSGFVQILPFMEQGALYDAIDLDHFWSSPGVPERIGDDTHSVAHQAIVATVIEAYNCPSDSRPKSVDWGNGPEAVGSYALCMGSNGPTYGWASLPVKVDNTGVFLYARKIKPRQITDGLSRTMFVGETIDGHEKATSNRWTAAARHQDSLRSTENPLNTPPGYGTPYTAYGYTTNGAFASRHPDGGLFAFGDGHVEFLNDSIDIWTYRTLSTRANGDLEGIDDTVDDTPTPR</sequence>
<dbReference type="InterPro" id="IPR045584">
    <property type="entry name" value="Pilin-like"/>
</dbReference>
<protein>
    <submittedName>
        <fullName evidence="2">Type II secretion system protein G</fullName>
    </submittedName>
</protein>
<dbReference type="KEGG" id="amuc:Pan181_12200"/>
<dbReference type="InterPro" id="IPR012902">
    <property type="entry name" value="N_methyl_site"/>
</dbReference>
<dbReference type="Gene3D" id="3.30.700.10">
    <property type="entry name" value="Glycoprotein, Type 4 Pilin"/>
    <property type="match status" value="1"/>
</dbReference>
<dbReference type="Proteomes" id="UP000315750">
    <property type="component" value="Chromosome"/>
</dbReference>
<feature type="domain" description="DUF1559" evidence="1">
    <location>
        <begin position="35"/>
        <end position="300"/>
    </location>
</feature>
<keyword evidence="3" id="KW-1185">Reference proteome</keyword>
<dbReference type="PROSITE" id="PS00409">
    <property type="entry name" value="PROKAR_NTER_METHYL"/>
    <property type="match status" value="1"/>
</dbReference>
<gene>
    <name evidence="2" type="primary">xcpT_7</name>
    <name evidence="2" type="ORF">Pan181_12200</name>
</gene>
<dbReference type="Pfam" id="PF07596">
    <property type="entry name" value="SBP_bac_10"/>
    <property type="match status" value="1"/>
</dbReference>
<dbReference type="SUPFAM" id="SSF54523">
    <property type="entry name" value="Pili subunits"/>
    <property type="match status" value="1"/>
</dbReference>
<dbReference type="OrthoDB" id="282726at2"/>
<evidence type="ECO:0000313" key="3">
    <source>
        <dbReference type="Proteomes" id="UP000315750"/>
    </source>
</evidence>
<dbReference type="AlphaFoldDB" id="A0A518AK25"/>
<dbReference type="PANTHER" id="PTHR30093">
    <property type="entry name" value="GENERAL SECRETION PATHWAY PROTEIN G"/>
    <property type="match status" value="1"/>
</dbReference>
<dbReference type="NCBIfam" id="TIGR04294">
    <property type="entry name" value="pre_pil_HX9DG"/>
    <property type="match status" value="1"/>
</dbReference>
<dbReference type="PANTHER" id="PTHR30093:SF2">
    <property type="entry name" value="TYPE II SECRETION SYSTEM PROTEIN H"/>
    <property type="match status" value="1"/>
</dbReference>
<organism evidence="2 3">
    <name type="scientific">Aeoliella mucimassa</name>
    <dbReference type="NCBI Taxonomy" id="2527972"/>
    <lineage>
        <taxon>Bacteria</taxon>
        <taxon>Pseudomonadati</taxon>
        <taxon>Planctomycetota</taxon>
        <taxon>Planctomycetia</taxon>
        <taxon>Pirellulales</taxon>
        <taxon>Lacipirellulaceae</taxon>
        <taxon>Aeoliella</taxon>
    </lineage>
</organism>
<dbReference type="Pfam" id="PF07963">
    <property type="entry name" value="N_methyl"/>
    <property type="match status" value="1"/>
</dbReference>
<dbReference type="InterPro" id="IPR011453">
    <property type="entry name" value="DUF1559"/>
</dbReference>
<proteinExistence type="predicted"/>
<accession>A0A518AK25</accession>
<dbReference type="NCBIfam" id="TIGR02532">
    <property type="entry name" value="IV_pilin_GFxxxE"/>
    <property type="match status" value="1"/>
</dbReference>
<dbReference type="EMBL" id="CP036278">
    <property type="protein sequence ID" value="QDU55034.1"/>
    <property type="molecule type" value="Genomic_DNA"/>
</dbReference>
<evidence type="ECO:0000313" key="2">
    <source>
        <dbReference type="EMBL" id="QDU55034.1"/>
    </source>
</evidence>
<reference evidence="2 3" key="1">
    <citation type="submission" date="2019-02" db="EMBL/GenBank/DDBJ databases">
        <title>Deep-cultivation of Planctomycetes and their phenomic and genomic characterization uncovers novel biology.</title>
        <authorList>
            <person name="Wiegand S."/>
            <person name="Jogler M."/>
            <person name="Boedeker C."/>
            <person name="Pinto D."/>
            <person name="Vollmers J."/>
            <person name="Rivas-Marin E."/>
            <person name="Kohn T."/>
            <person name="Peeters S.H."/>
            <person name="Heuer A."/>
            <person name="Rast P."/>
            <person name="Oberbeckmann S."/>
            <person name="Bunk B."/>
            <person name="Jeske O."/>
            <person name="Meyerdierks A."/>
            <person name="Storesund J.E."/>
            <person name="Kallscheuer N."/>
            <person name="Luecker S."/>
            <person name="Lage O.M."/>
            <person name="Pohl T."/>
            <person name="Merkel B.J."/>
            <person name="Hornburger P."/>
            <person name="Mueller R.-W."/>
            <person name="Bruemmer F."/>
            <person name="Labrenz M."/>
            <person name="Spormann A.M."/>
            <person name="Op den Camp H."/>
            <person name="Overmann J."/>
            <person name="Amann R."/>
            <person name="Jetten M.S.M."/>
            <person name="Mascher T."/>
            <person name="Medema M.H."/>
            <person name="Devos D.P."/>
            <person name="Kaster A.-K."/>
            <person name="Ovreas L."/>
            <person name="Rohde M."/>
            <person name="Galperin M.Y."/>
            <person name="Jogler C."/>
        </authorList>
    </citation>
    <scope>NUCLEOTIDE SEQUENCE [LARGE SCALE GENOMIC DNA]</scope>
    <source>
        <strain evidence="2 3">Pan181</strain>
    </source>
</reference>
<name>A0A518AK25_9BACT</name>
<dbReference type="InterPro" id="IPR027558">
    <property type="entry name" value="Pre_pil_HX9DG_C"/>
</dbReference>
<evidence type="ECO:0000259" key="1">
    <source>
        <dbReference type="Pfam" id="PF07596"/>
    </source>
</evidence>